<evidence type="ECO:0000256" key="2">
    <source>
        <dbReference type="ARBA" id="ARBA00012438"/>
    </source>
</evidence>
<keyword evidence="3" id="KW-0597">Phosphoprotein</keyword>
<dbReference type="InterPro" id="IPR035965">
    <property type="entry name" value="PAS-like_dom_sf"/>
</dbReference>
<dbReference type="EC" id="2.7.13.3" evidence="2"/>
<dbReference type="SMART" id="SM00387">
    <property type="entry name" value="HATPase_c"/>
    <property type="match status" value="1"/>
</dbReference>
<keyword evidence="6" id="KW-0418">Kinase</keyword>
<dbReference type="CDD" id="cd00082">
    <property type="entry name" value="HisKA"/>
    <property type="match status" value="1"/>
</dbReference>
<evidence type="ECO:0000259" key="9">
    <source>
        <dbReference type="PROSITE" id="PS50109"/>
    </source>
</evidence>
<dbReference type="InterPro" id="IPR005467">
    <property type="entry name" value="His_kinase_dom"/>
</dbReference>
<organism evidence="11 12">
    <name type="scientific">Clostridium fermenticellae</name>
    <dbReference type="NCBI Taxonomy" id="2068654"/>
    <lineage>
        <taxon>Bacteria</taxon>
        <taxon>Bacillati</taxon>
        <taxon>Bacillota</taxon>
        <taxon>Clostridia</taxon>
        <taxon>Eubacteriales</taxon>
        <taxon>Clostridiaceae</taxon>
        <taxon>Clostridium</taxon>
    </lineage>
</organism>
<dbReference type="Proteomes" id="UP000266301">
    <property type="component" value="Chromosome"/>
</dbReference>
<dbReference type="SMART" id="SM00388">
    <property type="entry name" value="HisKA"/>
    <property type="match status" value="1"/>
</dbReference>
<dbReference type="Pfam" id="PF13426">
    <property type="entry name" value="PAS_9"/>
    <property type="match status" value="1"/>
</dbReference>
<evidence type="ECO:0000256" key="8">
    <source>
        <dbReference type="ARBA" id="ARBA00023012"/>
    </source>
</evidence>
<evidence type="ECO:0000256" key="4">
    <source>
        <dbReference type="ARBA" id="ARBA00022679"/>
    </source>
</evidence>
<evidence type="ECO:0000256" key="3">
    <source>
        <dbReference type="ARBA" id="ARBA00022553"/>
    </source>
</evidence>
<evidence type="ECO:0000256" key="5">
    <source>
        <dbReference type="ARBA" id="ARBA00022741"/>
    </source>
</evidence>
<dbReference type="Pfam" id="PF13188">
    <property type="entry name" value="PAS_8"/>
    <property type="match status" value="1"/>
</dbReference>
<gene>
    <name evidence="11" type="ORF">D4Z93_09410</name>
</gene>
<evidence type="ECO:0000313" key="12">
    <source>
        <dbReference type="Proteomes" id="UP000266301"/>
    </source>
</evidence>
<keyword evidence="4" id="KW-0808">Transferase</keyword>
<dbReference type="InterPro" id="IPR003594">
    <property type="entry name" value="HATPase_dom"/>
</dbReference>
<dbReference type="SMART" id="SM00091">
    <property type="entry name" value="PAS"/>
    <property type="match status" value="2"/>
</dbReference>
<dbReference type="InterPro" id="IPR036890">
    <property type="entry name" value="HATPase_C_sf"/>
</dbReference>
<dbReference type="Gene3D" id="3.30.565.10">
    <property type="entry name" value="Histidine kinase-like ATPase, C-terminal domain"/>
    <property type="match status" value="1"/>
</dbReference>
<dbReference type="EMBL" id="CP032416">
    <property type="protein sequence ID" value="AYD41456.1"/>
    <property type="molecule type" value="Genomic_DNA"/>
</dbReference>
<dbReference type="PROSITE" id="PS50112">
    <property type="entry name" value="PAS"/>
    <property type="match status" value="1"/>
</dbReference>
<evidence type="ECO:0000259" key="10">
    <source>
        <dbReference type="PROSITE" id="PS50112"/>
    </source>
</evidence>
<dbReference type="PANTHER" id="PTHR43547:SF2">
    <property type="entry name" value="HYBRID SIGNAL TRANSDUCTION HISTIDINE KINASE C"/>
    <property type="match status" value="1"/>
</dbReference>
<dbReference type="InterPro" id="IPR004358">
    <property type="entry name" value="Sig_transdc_His_kin-like_C"/>
</dbReference>
<evidence type="ECO:0000256" key="7">
    <source>
        <dbReference type="ARBA" id="ARBA00022840"/>
    </source>
</evidence>
<dbReference type="GO" id="GO:0000155">
    <property type="term" value="F:phosphorelay sensor kinase activity"/>
    <property type="evidence" value="ECO:0007669"/>
    <property type="project" value="InterPro"/>
</dbReference>
<dbReference type="InterPro" id="IPR003661">
    <property type="entry name" value="HisK_dim/P_dom"/>
</dbReference>
<dbReference type="InterPro" id="IPR000014">
    <property type="entry name" value="PAS"/>
</dbReference>
<dbReference type="FunFam" id="3.30.565.10:FF:000037">
    <property type="entry name" value="Hybrid sensor histidine kinase/response regulator"/>
    <property type="match status" value="1"/>
</dbReference>
<name>A0A386H6Z7_9CLOT</name>
<dbReference type="InterPro" id="IPR036097">
    <property type="entry name" value="HisK_dim/P_sf"/>
</dbReference>
<feature type="domain" description="PAS" evidence="10">
    <location>
        <begin position="163"/>
        <end position="213"/>
    </location>
</feature>
<dbReference type="OrthoDB" id="9813394at2"/>
<dbReference type="SUPFAM" id="SSF55874">
    <property type="entry name" value="ATPase domain of HSP90 chaperone/DNA topoisomerase II/histidine kinase"/>
    <property type="match status" value="1"/>
</dbReference>
<dbReference type="Pfam" id="PF00512">
    <property type="entry name" value="HisKA"/>
    <property type="match status" value="1"/>
</dbReference>
<dbReference type="PRINTS" id="PR00344">
    <property type="entry name" value="BCTRLSENSOR"/>
</dbReference>
<dbReference type="PANTHER" id="PTHR43547">
    <property type="entry name" value="TWO-COMPONENT HISTIDINE KINASE"/>
    <property type="match status" value="1"/>
</dbReference>
<evidence type="ECO:0000256" key="1">
    <source>
        <dbReference type="ARBA" id="ARBA00000085"/>
    </source>
</evidence>
<dbReference type="GO" id="GO:0005524">
    <property type="term" value="F:ATP binding"/>
    <property type="evidence" value="ECO:0007669"/>
    <property type="project" value="UniProtKB-KW"/>
</dbReference>
<keyword evidence="5" id="KW-0547">Nucleotide-binding</keyword>
<keyword evidence="12" id="KW-1185">Reference proteome</keyword>
<protein>
    <recommendedName>
        <fullName evidence="2">histidine kinase</fullName>
        <ecNumber evidence="2">2.7.13.3</ecNumber>
    </recommendedName>
</protein>
<keyword evidence="7" id="KW-0067">ATP-binding</keyword>
<dbReference type="AlphaFoldDB" id="A0A386H6Z7"/>
<feature type="domain" description="Histidine kinase" evidence="9">
    <location>
        <begin position="435"/>
        <end position="654"/>
    </location>
</feature>
<proteinExistence type="predicted"/>
<dbReference type="SUPFAM" id="SSF47384">
    <property type="entry name" value="Homodimeric domain of signal transducing histidine kinase"/>
    <property type="match status" value="1"/>
</dbReference>
<dbReference type="CDD" id="cd16922">
    <property type="entry name" value="HATPase_EvgS-ArcB-TorS-like"/>
    <property type="match status" value="1"/>
</dbReference>
<sequence length="682" mass="79153">MEWGELSKHLIEVLPYFVCITDPSGNIIYVNERVKKILNKSSCGKIKNRNDFIEEFNIMDQYGRKITVKDFPLYKCLNSRKEIKNSIIKFKIHDTEYYISVSSFPLIQNDELEGALMMGVDVTKDYFMNVKSEDERKKFLELSTELNAKCNVIEILRDKEKEHLMYLKDVINNISEGIVVFDFNQKISLCNKAVSNILNLSVLELINKKNLLEKYYICLENSGQDSQDEAIKLYKDCLKNKKIMKNTVFKLKNKHSLKDKYIELNSNPIIKSDELAYTILTIKDVTEEKIHEINSEKQAEFVKNVVNTLEVPIAVIDYPVMRYKLTNKKYEQIIRCQSGLNDPSIFDSRNPKHINYNLYEIIQEVVRSYKKYTVNPYSVKDKNGNKRYYKIKFVPYRNKDKSINVYIHASDITEEVNHNIELEKITKLKDEFFTVISHELRTPLTIIYSSIQLAYDVYKNEITSNMEKTLFRINQNCSRLLKLTNNILDISKSEAGYLTLNNSNFDVIYFSETIVDAVNKYASGKNIQLIFDTNEEECNVRIDKDKYEKILLNLLSNAIKFTPEGKKVLVSLKVDENFFCLSVKDYGIGIQDDKIKYIFDRFAQINSSLSRRAEGTGIGLALVKKLAELMGAKIKVKSKYGKGTEFIVKFKKVDLQTGKNNNCVIVAEDISDRINIEFSDVN</sequence>
<evidence type="ECO:0000313" key="11">
    <source>
        <dbReference type="EMBL" id="AYD41456.1"/>
    </source>
</evidence>
<dbReference type="Gene3D" id="1.10.287.130">
    <property type="match status" value="1"/>
</dbReference>
<keyword evidence="8" id="KW-0902">Two-component regulatory system</keyword>
<reference evidence="11 12" key="1">
    <citation type="journal article" date="2019" name="Int. J. Syst. Evol. Microbiol.">
        <title>Clostridium fermenticellae sp. nov., isolated from the mud in a fermentation cellar for the production of the Chinese liquor, baijiu.</title>
        <authorList>
            <person name="Xu P.X."/>
            <person name="Chai L.J."/>
            <person name="Qiu T."/>
            <person name="Zhang X.J."/>
            <person name="Lu Z.M."/>
            <person name="Xiao C."/>
            <person name="Wang S.T."/>
            <person name="Shen C.H."/>
            <person name="Shi J.S."/>
            <person name="Xu Z.H."/>
        </authorList>
    </citation>
    <scope>NUCLEOTIDE SEQUENCE [LARGE SCALE GENOMIC DNA]</scope>
    <source>
        <strain evidence="11 12">JN500901</strain>
    </source>
</reference>
<dbReference type="KEGG" id="cfer:D4Z93_09410"/>
<comment type="catalytic activity">
    <reaction evidence="1">
        <text>ATP + protein L-histidine = ADP + protein N-phospho-L-histidine.</text>
        <dbReference type="EC" id="2.7.13.3"/>
    </reaction>
</comment>
<dbReference type="Pfam" id="PF02518">
    <property type="entry name" value="HATPase_c"/>
    <property type="match status" value="1"/>
</dbReference>
<dbReference type="Gene3D" id="3.30.450.20">
    <property type="entry name" value="PAS domain"/>
    <property type="match status" value="3"/>
</dbReference>
<dbReference type="PROSITE" id="PS50109">
    <property type="entry name" value="HIS_KIN"/>
    <property type="match status" value="1"/>
</dbReference>
<dbReference type="SUPFAM" id="SSF55785">
    <property type="entry name" value="PYP-like sensor domain (PAS domain)"/>
    <property type="match status" value="2"/>
</dbReference>
<accession>A0A386H6Z7</accession>
<evidence type="ECO:0000256" key="6">
    <source>
        <dbReference type="ARBA" id="ARBA00022777"/>
    </source>
</evidence>